<protein>
    <submittedName>
        <fullName evidence="1">Uncharacterized protein</fullName>
    </submittedName>
</protein>
<proteinExistence type="predicted"/>
<sequence>MVSAATGLPEVACVAVHAYGVLAALGFEVEERARRERVGRGGGARRARRKAGERLRRQGVLLARWGCS</sequence>
<evidence type="ECO:0000313" key="1">
    <source>
        <dbReference type="EMBL" id="HHQ80266.1"/>
    </source>
</evidence>
<accession>A0A7J3ZJG2</accession>
<organism evidence="1">
    <name type="scientific">Fervidicoccus fontis</name>
    <dbReference type="NCBI Taxonomy" id="683846"/>
    <lineage>
        <taxon>Archaea</taxon>
        <taxon>Thermoproteota</taxon>
        <taxon>Thermoprotei</taxon>
        <taxon>Fervidicoccales</taxon>
        <taxon>Fervidicoccaceae</taxon>
        <taxon>Fervidicoccus</taxon>
    </lineage>
</organism>
<dbReference type="AlphaFoldDB" id="A0A7J3ZJG2"/>
<name>A0A7J3ZJG2_9CREN</name>
<gene>
    <name evidence="1" type="ORF">ENM78_02220</name>
</gene>
<reference evidence="1" key="1">
    <citation type="journal article" date="2020" name="mSystems">
        <title>Genome- and Community-Level Interaction Insights into Carbon Utilization and Element Cycling Functions of Hydrothermarchaeota in Hydrothermal Sediment.</title>
        <authorList>
            <person name="Zhou Z."/>
            <person name="Liu Y."/>
            <person name="Xu W."/>
            <person name="Pan J."/>
            <person name="Luo Z.H."/>
            <person name="Li M."/>
        </authorList>
    </citation>
    <scope>NUCLEOTIDE SEQUENCE [LARGE SCALE GENOMIC DNA]</scope>
    <source>
        <strain evidence="1">SpSt-1116</strain>
    </source>
</reference>
<comment type="caution">
    <text evidence="1">The sequence shown here is derived from an EMBL/GenBank/DDBJ whole genome shotgun (WGS) entry which is preliminary data.</text>
</comment>
<dbReference type="EMBL" id="DRZC01000031">
    <property type="protein sequence ID" value="HHQ80266.1"/>
    <property type="molecule type" value="Genomic_DNA"/>
</dbReference>